<feature type="compositionally biased region" description="Basic residues" evidence="1">
    <location>
        <begin position="65"/>
        <end position="74"/>
    </location>
</feature>
<proteinExistence type="predicted"/>
<feature type="region of interest" description="Disordered" evidence="1">
    <location>
        <begin position="192"/>
        <end position="228"/>
    </location>
</feature>
<dbReference type="AlphaFoldDB" id="B8IRD2"/>
<organism evidence="2 3">
    <name type="scientific">Methylobacterium nodulans (strain LMG 21967 / CNCM I-2342 / ORS 2060)</name>
    <dbReference type="NCBI Taxonomy" id="460265"/>
    <lineage>
        <taxon>Bacteria</taxon>
        <taxon>Pseudomonadati</taxon>
        <taxon>Pseudomonadota</taxon>
        <taxon>Alphaproteobacteria</taxon>
        <taxon>Hyphomicrobiales</taxon>
        <taxon>Methylobacteriaceae</taxon>
        <taxon>Methylobacterium</taxon>
    </lineage>
</organism>
<dbReference type="KEGG" id="mno:Mnod_3766"/>
<protein>
    <submittedName>
        <fullName evidence="2">Uncharacterized protein</fullName>
    </submittedName>
</protein>
<evidence type="ECO:0000313" key="3">
    <source>
        <dbReference type="Proteomes" id="UP000008207"/>
    </source>
</evidence>
<reference evidence="2 3" key="1">
    <citation type="submission" date="2009-01" db="EMBL/GenBank/DDBJ databases">
        <title>Complete sequence of chromosome of Methylobacterium nodulans ORS 2060.</title>
        <authorList>
            <consortium name="US DOE Joint Genome Institute"/>
            <person name="Lucas S."/>
            <person name="Copeland A."/>
            <person name="Lapidus A."/>
            <person name="Glavina del Rio T."/>
            <person name="Dalin E."/>
            <person name="Tice H."/>
            <person name="Bruce D."/>
            <person name="Goodwin L."/>
            <person name="Pitluck S."/>
            <person name="Sims D."/>
            <person name="Brettin T."/>
            <person name="Detter J.C."/>
            <person name="Han C."/>
            <person name="Larimer F."/>
            <person name="Land M."/>
            <person name="Hauser L."/>
            <person name="Kyrpides N."/>
            <person name="Ivanova N."/>
            <person name="Marx C.J."/>
            <person name="Richardson P."/>
        </authorList>
    </citation>
    <scope>NUCLEOTIDE SEQUENCE [LARGE SCALE GENOMIC DNA]</scope>
    <source>
        <strain evidence="3">LMG 21967 / CNCM I-2342 / ORS 2060</strain>
    </source>
</reference>
<keyword evidence="3" id="KW-1185">Reference proteome</keyword>
<dbReference type="Proteomes" id="UP000008207">
    <property type="component" value="Chromosome"/>
</dbReference>
<evidence type="ECO:0000313" key="2">
    <source>
        <dbReference type="EMBL" id="ACL58672.1"/>
    </source>
</evidence>
<accession>B8IRD2</accession>
<dbReference type="HOGENOM" id="CLU_1213690_0_0_5"/>
<evidence type="ECO:0000256" key="1">
    <source>
        <dbReference type="SAM" id="MobiDB-lite"/>
    </source>
</evidence>
<feature type="region of interest" description="Disordered" evidence="1">
    <location>
        <begin position="40"/>
        <end position="74"/>
    </location>
</feature>
<name>B8IRD2_METNO</name>
<feature type="compositionally biased region" description="Polar residues" evidence="1">
    <location>
        <begin position="217"/>
        <end position="228"/>
    </location>
</feature>
<feature type="compositionally biased region" description="Basic and acidic residues" evidence="1">
    <location>
        <begin position="53"/>
        <end position="64"/>
    </location>
</feature>
<dbReference type="EMBL" id="CP001349">
    <property type="protein sequence ID" value="ACL58672.1"/>
    <property type="molecule type" value="Genomic_DNA"/>
</dbReference>
<sequence length="228" mass="25167">MEPRARQPVAGPAALPWLPAMQPALKRKSLKSALRSMVSVSAAPANPQRPTLHCHDGQPADRRGTLPRRSSHRRRRELSVLAYLTAPKPGPRLIAKGVTLDIGAAVAVREWTTRIVDEGVSDAALRSGRPSCWRGHRKISSRAIHSYDPTADRTELGKEWPIRRDHPVNCPRSYTVPSSATPLRLIAQLRANGLKKADSPPQPSLRLRRERLIPSPARSSAPFSQRSI</sequence>
<gene>
    <name evidence="2" type="ordered locus">Mnod_3766</name>
</gene>